<evidence type="ECO:0000256" key="15">
    <source>
        <dbReference type="ARBA" id="ARBA00042143"/>
    </source>
</evidence>
<dbReference type="InterPro" id="IPR016039">
    <property type="entry name" value="Thiolase-like"/>
</dbReference>
<dbReference type="GO" id="GO:0004315">
    <property type="term" value="F:3-oxoacyl-[acyl-carrier-protein] synthase activity"/>
    <property type="evidence" value="ECO:0007669"/>
    <property type="project" value="UniProtKB-EC"/>
</dbReference>
<evidence type="ECO:0000256" key="9">
    <source>
        <dbReference type="ARBA" id="ARBA00022832"/>
    </source>
</evidence>
<evidence type="ECO:0000256" key="4">
    <source>
        <dbReference type="ARBA" id="ARBA00011738"/>
    </source>
</evidence>
<dbReference type="EMBL" id="CP100390">
    <property type="protein sequence ID" value="UZE95070.1"/>
    <property type="molecule type" value="Genomic_DNA"/>
</dbReference>
<comment type="catalytic activity">
    <reaction evidence="16">
        <text>(3Z)-decenoyl-[ACP] + malonyl-[ACP] + H(+) = 3-oxo-(5Z)-dodecenoyl-[ACP] + holo-[ACP] + CO2</text>
        <dbReference type="Rhea" id="RHEA:54940"/>
        <dbReference type="Rhea" id="RHEA-COMP:9623"/>
        <dbReference type="Rhea" id="RHEA-COMP:9685"/>
        <dbReference type="Rhea" id="RHEA-COMP:9927"/>
        <dbReference type="Rhea" id="RHEA-COMP:14042"/>
        <dbReference type="ChEBI" id="CHEBI:15378"/>
        <dbReference type="ChEBI" id="CHEBI:16526"/>
        <dbReference type="ChEBI" id="CHEBI:64479"/>
        <dbReference type="ChEBI" id="CHEBI:78449"/>
        <dbReference type="ChEBI" id="CHEBI:78798"/>
        <dbReference type="ChEBI" id="CHEBI:138410"/>
    </reaction>
    <physiologicalReaction direction="left-to-right" evidence="16">
        <dbReference type="Rhea" id="RHEA:54941"/>
    </physiologicalReaction>
</comment>
<dbReference type="Pfam" id="PF00109">
    <property type="entry name" value="ketoacyl-synt"/>
    <property type="match status" value="1"/>
</dbReference>
<dbReference type="InterPro" id="IPR020841">
    <property type="entry name" value="PKS_Beta-ketoAc_synthase_dom"/>
</dbReference>
<evidence type="ECO:0000256" key="1">
    <source>
        <dbReference type="ARBA" id="ARBA00004496"/>
    </source>
</evidence>
<keyword evidence="21" id="KW-1185">Reference proteome</keyword>
<name>A0ABY6MZ35_9ALTE</name>
<evidence type="ECO:0000256" key="5">
    <source>
        <dbReference type="ARBA" id="ARBA00013191"/>
    </source>
</evidence>
<dbReference type="InterPro" id="IPR000794">
    <property type="entry name" value="Beta-ketoacyl_synthase"/>
</dbReference>
<dbReference type="Proteomes" id="UP001163739">
    <property type="component" value="Chromosome"/>
</dbReference>
<evidence type="ECO:0000256" key="2">
    <source>
        <dbReference type="ARBA" id="ARBA00005194"/>
    </source>
</evidence>
<dbReference type="SMART" id="SM00825">
    <property type="entry name" value="PKS_KS"/>
    <property type="match status" value="1"/>
</dbReference>
<evidence type="ECO:0000256" key="10">
    <source>
        <dbReference type="ARBA" id="ARBA00023098"/>
    </source>
</evidence>
<dbReference type="SUPFAM" id="SSF53901">
    <property type="entry name" value="Thiolase-like"/>
    <property type="match status" value="2"/>
</dbReference>
<dbReference type="PROSITE" id="PS52004">
    <property type="entry name" value="KS3_2"/>
    <property type="match status" value="1"/>
</dbReference>
<evidence type="ECO:0000259" key="19">
    <source>
        <dbReference type="PROSITE" id="PS52004"/>
    </source>
</evidence>
<protein>
    <recommendedName>
        <fullName evidence="13">3-oxoacyl-[acyl-carrier-protein] synthase 1</fullName>
        <ecNumber evidence="5">2.3.1.41</ecNumber>
    </recommendedName>
    <alternativeName>
        <fullName evidence="14">3-oxoacyl-[acyl-carrier-protein] synthase I</fullName>
    </alternativeName>
    <alternativeName>
        <fullName evidence="15">Beta-ketoacyl-ACP synthase I</fullName>
    </alternativeName>
</protein>
<comment type="similarity">
    <text evidence="3 18">Belongs to the thiolase-like superfamily. Beta-ketoacyl-ACP synthases family.</text>
</comment>
<evidence type="ECO:0000256" key="18">
    <source>
        <dbReference type="RuleBase" id="RU003694"/>
    </source>
</evidence>
<gene>
    <name evidence="20" type="ORF">NKI27_13460</name>
</gene>
<keyword evidence="12 20" id="KW-0012">Acyltransferase</keyword>
<evidence type="ECO:0000256" key="16">
    <source>
        <dbReference type="ARBA" id="ARBA00048121"/>
    </source>
</evidence>
<evidence type="ECO:0000256" key="11">
    <source>
        <dbReference type="ARBA" id="ARBA00023160"/>
    </source>
</evidence>
<evidence type="ECO:0000256" key="3">
    <source>
        <dbReference type="ARBA" id="ARBA00008467"/>
    </source>
</evidence>
<dbReference type="Pfam" id="PF02801">
    <property type="entry name" value="Ketoacyl-synt_C"/>
    <property type="match status" value="1"/>
</dbReference>
<dbReference type="Gene3D" id="3.40.47.10">
    <property type="match status" value="2"/>
</dbReference>
<dbReference type="InterPro" id="IPR018201">
    <property type="entry name" value="Ketoacyl_synth_AS"/>
</dbReference>
<dbReference type="InterPro" id="IPR014031">
    <property type="entry name" value="Ketoacyl_synth_C"/>
</dbReference>
<feature type="domain" description="Ketosynthase family 3 (KS3)" evidence="19">
    <location>
        <begin position="1"/>
        <end position="402"/>
    </location>
</feature>
<comment type="subunit">
    <text evidence="4">Homodimer.</text>
</comment>
<evidence type="ECO:0000256" key="17">
    <source>
        <dbReference type="ARBA" id="ARBA00048506"/>
    </source>
</evidence>
<accession>A0ABY6MZ35</accession>
<keyword evidence="11" id="KW-0275">Fatty acid biosynthesis</keyword>
<dbReference type="EC" id="2.3.1.41" evidence="5"/>
<evidence type="ECO:0000256" key="12">
    <source>
        <dbReference type="ARBA" id="ARBA00023315"/>
    </source>
</evidence>
<comment type="subcellular location">
    <subcellularLocation>
        <location evidence="1">Cytoplasm</location>
    </subcellularLocation>
</comment>
<keyword evidence="7" id="KW-0444">Lipid biosynthesis</keyword>
<evidence type="ECO:0000256" key="6">
    <source>
        <dbReference type="ARBA" id="ARBA00022490"/>
    </source>
</evidence>
<dbReference type="PANTHER" id="PTHR11712:SF306">
    <property type="entry name" value="3-OXOACYL-[ACYL-CARRIER-PROTEIN] SYNTHASE 1"/>
    <property type="match status" value="1"/>
</dbReference>
<keyword evidence="6" id="KW-0963">Cytoplasm</keyword>
<evidence type="ECO:0000313" key="21">
    <source>
        <dbReference type="Proteomes" id="UP001163739"/>
    </source>
</evidence>
<comment type="pathway">
    <text evidence="2">Lipid metabolism; fatty acid biosynthesis.</text>
</comment>
<dbReference type="RefSeq" id="WP_265046561.1">
    <property type="nucleotide sequence ID" value="NZ_CP100390.1"/>
</dbReference>
<proteinExistence type="inferred from homology"/>
<reference evidence="20" key="1">
    <citation type="submission" date="2022-06" db="EMBL/GenBank/DDBJ databases">
        <title>Alkalimarinus sp. nov., isolated from gut of a Alitta virens.</title>
        <authorList>
            <person name="Yang A.I."/>
            <person name="Shin N.-R."/>
        </authorList>
    </citation>
    <scope>NUCLEOTIDE SEQUENCE</scope>
    <source>
        <strain evidence="20">A2M4</strain>
    </source>
</reference>
<keyword evidence="9" id="KW-0276">Fatty acid metabolism</keyword>
<evidence type="ECO:0000256" key="8">
    <source>
        <dbReference type="ARBA" id="ARBA00022679"/>
    </source>
</evidence>
<dbReference type="PANTHER" id="PTHR11712">
    <property type="entry name" value="POLYKETIDE SYNTHASE-RELATED"/>
    <property type="match status" value="1"/>
</dbReference>
<keyword evidence="8 18" id="KW-0808">Transferase</keyword>
<organism evidence="20 21">
    <name type="scientific">Alkalimarinus alittae</name>
    <dbReference type="NCBI Taxonomy" id="2961619"/>
    <lineage>
        <taxon>Bacteria</taxon>
        <taxon>Pseudomonadati</taxon>
        <taxon>Pseudomonadota</taxon>
        <taxon>Gammaproteobacteria</taxon>
        <taxon>Alteromonadales</taxon>
        <taxon>Alteromonadaceae</taxon>
        <taxon>Alkalimarinus</taxon>
    </lineage>
</organism>
<sequence>MKRAVITGIGIISSLGNNCSDVSKSLKQGLSGITRDQVFVEKALRSQVSGQISLCPKEMIDRKLYRFMTESSGYGYLAMAQAIADAKLDDCLVKNDMTGLVMGTGGTSTADIIDSVEAYYKGGVRKVGPYRVTRGMNSALSSVLATAFGIRGINYSVTSACATSAHCIGNAVEQIQLGKQNIVFAGGADSGHWTLALQFDAMGALSTHYNDTPESASRPYDKGRDGFVIASGAGVVVVEELEHALARGAHIYGEVIGYAATSDGKDMVQPSGEGAERCMKLAISQAGDRRVQYINTHGTSTPMGDLTELKAIKAVFGEQIPKISATKSLSGHSLGAAGVHEAIYSLIMMQEGFIAGTANLNDPEDEAITMPIVSQAEEVDLGVVMSNSFGFGGTNASLIFAAY</sequence>
<dbReference type="CDD" id="cd00834">
    <property type="entry name" value="KAS_I_II"/>
    <property type="match status" value="1"/>
</dbReference>
<evidence type="ECO:0000256" key="7">
    <source>
        <dbReference type="ARBA" id="ARBA00022516"/>
    </source>
</evidence>
<dbReference type="PROSITE" id="PS00606">
    <property type="entry name" value="KS3_1"/>
    <property type="match status" value="1"/>
</dbReference>
<comment type="catalytic activity">
    <reaction evidence="17">
        <text>a fatty acyl-[ACP] + malonyl-[ACP] + H(+) = a 3-oxoacyl-[ACP] + holo-[ACP] + CO2</text>
        <dbReference type="Rhea" id="RHEA:22836"/>
        <dbReference type="Rhea" id="RHEA-COMP:9623"/>
        <dbReference type="Rhea" id="RHEA-COMP:9685"/>
        <dbReference type="Rhea" id="RHEA-COMP:9916"/>
        <dbReference type="Rhea" id="RHEA-COMP:14125"/>
        <dbReference type="ChEBI" id="CHEBI:15378"/>
        <dbReference type="ChEBI" id="CHEBI:16526"/>
        <dbReference type="ChEBI" id="CHEBI:64479"/>
        <dbReference type="ChEBI" id="CHEBI:78449"/>
        <dbReference type="ChEBI" id="CHEBI:78776"/>
        <dbReference type="ChEBI" id="CHEBI:138651"/>
        <dbReference type="EC" id="2.3.1.41"/>
    </reaction>
    <physiologicalReaction direction="left-to-right" evidence="17">
        <dbReference type="Rhea" id="RHEA:22837"/>
    </physiologicalReaction>
</comment>
<evidence type="ECO:0000256" key="13">
    <source>
        <dbReference type="ARBA" id="ARBA00039450"/>
    </source>
</evidence>
<keyword evidence="10" id="KW-0443">Lipid metabolism</keyword>
<dbReference type="InterPro" id="IPR014030">
    <property type="entry name" value="Ketoacyl_synth_N"/>
</dbReference>
<evidence type="ECO:0000256" key="14">
    <source>
        <dbReference type="ARBA" id="ARBA00041620"/>
    </source>
</evidence>
<evidence type="ECO:0000313" key="20">
    <source>
        <dbReference type="EMBL" id="UZE95070.1"/>
    </source>
</evidence>